<dbReference type="GO" id="GO:0032259">
    <property type="term" value="P:methylation"/>
    <property type="evidence" value="ECO:0007669"/>
    <property type="project" value="UniProtKB-KW"/>
</dbReference>
<evidence type="ECO:0000259" key="1">
    <source>
        <dbReference type="Pfam" id="PF06983"/>
    </source>
</evidence>
<dbReference type="PIRSF" id="PIRSF021700">
    <property type="entry name" value="3_dmu_93_MTrfase"/>
    <property type="match status" value="1"/>
</dbReference>
<dbReference type="PANTHER" id="PTHR33990">
    <property type="entry name" value="PROTEIN YJDN-RELATED"/>
    <property type="match status" value="1"/>
</dbReference>
<dbReference type="RefSeq" id="WP_182548083.1">
    <property type="nucleotide sequence ID" value="NZ_JACGXN010000001.1"/>
</dbReference>
<feature type="domain" description="PhnB-like" evidence="1">
    <location>
        <begin position="5"/>
        <end position="114"/>
    </location>
</feature>
<sequence length="154" mass="17257">MTNKQKIRTFLWFDTQAEEAANFYVSVFKDSKIVDILRPSKDAPALTVAYQLAGQEFVALNGGPQFKFTEAISLTIDCSSQEEVDYFWTKLSEGGQESRCGWLKDKYGLSWQVVPSRMLELLQDKDPGRAKRAMNAMMQMGKIDIATAEKAAAG</sequence>
<dbReference type="CDD" id="cd06588">
    <property type="entry name" value="PhnB_like"/>
    <property type="match status" value="1"/>
</dbReference>
<keyword evidence="2" id="KW-0830">Ubiquinone</keyword>
<comment type="caution">
    <text evidence="2">The sequence shown here is derived from an EMBL/GenBank/DDBJ whole genome shotgun (WGS) entry which is preliminary data.</text>
</comment>
<proteinExistence type="predicted"/>
<name>A0A839EEQ6_9HYPH</name>
<dbReference type="Gene3D" id="3.10.180.10">
    <property type="entry name" value="2,3-Dihydroxybiphenyl 1,2-Dioxygenase, domain 1"/>
    <property type="match status" value="1"/>
</dbReference>
<dbReference type="EMBL" id="JACGXN010000001">
    <property type="protein sequence ID" value="MBA8877412.1"/>
    <property type="molecule type" value="Genomic_DNA"/>
</dbReference>
<dbReference type="Proteomes" id="UP000549052">
    <property type="component" value="Unassembled WGS sequence"/>
</dbReference>
<dbReference type="Pfam" id="PF06983">
    <property type="entry name" value="3-dmu-9_3-mt"/>
    <property type="match status" value="1"/>
</dbReference>
<dbReference type="SUPFAM" id="SSF54593">
    <property type="entry name" value="Glyoxalase/Bleomycin resistance protein/Dihydroxybiphenyl dioxygenase"/>
    <property type="match status" value="1"/>
</dbReference>
<dbReference type="PANTHER" id="PTHR33990:SF2">
    <property type="entry name" value="PHNB-LIKE DOMAIN-CONTAINING PROTEIN"/>
    <property type="match status" value="1"/>
</dbReference>
<accession>A0A839EEQ6</accession>
<protein>
    <submittedName>
        <fullName evidence="2">Putative 3-demethylubiquinone-9 3-methyltransferase (Glyoxalase superfamily)</fullName>
    </submittedName>
</protein>
<keyword evidence="3" id="KW-1185">Reference proteome</keyword>
<dbReference type="InterPro" id="IPR029068">
    <property type="entry name" value="Glyas_Bleomycin-R_OHBP_Dase"/>
</dbReference>
<dbReference type="AlphaFoldDB" id="A0A839EEQ6"/>
<gene>
    <name evidence="2" type="ORF">FHW16_001094</name>
</gene>
<dbReference type="InterPro" id="IPR028973">
    <property type="entry name" value="PhnB-like"/>
</dbReference>
<keyword evidence="2" id="KW-0808">Transferase</keyword>
<evidence type="ECO:0000313" key="3">
    <source>
        <dbReference type="Proteomes" id="UP000549052"/>
    </source>
</evidence>
<keyword evidence="2" id="KW-0489">Methyltransferase</keyword>
<evidence type="ECO:0000313" key="2">
    <source>
        <dbReference type="EMBL" id="MBA8877412.1"/>
    </source>
</evidence>
<organism evidence="2 3">
    <name type="scientific">Phyllobacterium myrsinacearum</name>
    <dbReference type="NCBI Taxonomy" id="28101"/>
    <lineage>
        <taxon>Bacteria</taxon>
        <taxon>Pseudomonadati</taxon>
        <taxon>Pseudomonadota</taxon>
        <taxon>Alphaproteobacteria</taxon>
        <taxon>Hyphomicrobiales</taxon>
        <taxon>Phyllobacteriaceae</taxon>
        <taxon>Phyllobacterium</taxon>
    </lineage>
</organism>
<reference evidence="2 3" key="1">
    <citation type="submission" date="2020-07" db="EMBL/GenBank/DDBJ databases">
        <title>Genomic Encyclopedia of Type Strains, Phase IV (KMG-V): Genome sequencing to study the core and pangenomes of soil and plant-associated prokaryotes.</title>
        <authorList>
            <person name="Whitman W."/>
        </authorList>
    </citation>
    <scope>NUCLEOTIDE SEQUENCE [LARGE SCALE GENOMIC DNA]</scope>
    <source>
        <strain evidence="2 3">AN3</strain>
    </source>
</reference>
<dbReference type="InterPro" id="IPR009725">
    <property type="entry name" value="3_dmu_93_MTrfase"/>
</dbReference>
<dbReference type="GO" id="GO:0008168">
    <property type="term" value="F:methyltransferase activity"/>
    <property type="evidence" value="ECO:0007669"/>
    <property type="project" value="UniProtKB-KW"/>
</dbReference>